<keyword evidence="2" id="KW-1185">Reference proteome</keyword>
<comment type="caution">
    <text evidence="1">The sequence shown here is derived from an EMBL/GenBank/DDBJ whole genome shotgun (WGS) entry which is preliminary data.</text>
</comment>
<dbReference type="AlphaFoldDB" id="A0A9N9EJP5"/>
<evidence type="ECO:0000313" key="1">
    <source>
        <dbReference type="EMBL" id="CAG8679693.1"/>
    </source>
</evidence>
<name>A0A9N9EJP5_9GLOM</name>
<gene>
    <name evidence="1" type="ORF">PBRASI_LOCUS11736</name>
</gene>
<reference evidence="1" key="1">
    <citation type="submission" date="2021-06" db="EMBL/GenBank/DDBJ databases">
        <authorList>
            <person name="Kallberg Y."/>
            <person name="Tangrot J."/>
            <person name="Rosling A."/>
        </authorList>
    </citation>
    <scope>NUCLEOTIDE SEQUENCE</scope>
    <source>
        <strain evidence="1">BR232B</strain>
    </source>
</reference>
<accession>A0A9N9EJP5</accession>
<proteinExistence type="predicted"/>
<dbReference type="EMBL" id="CAJVPI010006662">
    <property type="protein sequence ID" value="CAG8679693.1"/>
    <property type="molecule type" value="Genomic_DNA"/>
</dbReference>
<protein>
    <submittedName>
        <fullName evidence="1">2752_t:CDS:1</fullName>
    </submittedName>
</protein>
<feature type="non-terminal residue" evidence="1">
    <location>
        <position position="102"/>
    </location>
</feature>
<organism evidence="1 2">
    <name type="scientific">Paraglomus brasilianum</name>
    <dbReference type="NCBI Taxonomy" id="144538"/>
    <lineage>
        <taxon>Eukaryota</taxon>
        <taxon>Fungi</taxon>
        <taxon>Fungi incertae sedis</taxon>
        <taxon>Mucoromycota</taxon>
        <taxon>Glomeromycotina</taxon>
        <taxon>Glomeromycetes</taxon>
        <taxon>Paraglomerales</taxon>
        <taxon>Paraglomeraceae</taxon>
        <taxon>Paraglomus</taxon>
    </lineage>
</organism>
<evidence type="ECO:0000313" key="2">
    <source>
        <dbReference type="Proteomes" id="UP000789739"/>
    </source>
</evidence>
<dbReference type="OrthoDB" id="10267344at2759"/>
<feature type="non-terminal residue" evidence="1">
    <location>
        <position position="1"/>
    </location>
</feature>
<dbReference type="Proteomes" id="UP000789739">
    <property type="component" value="Unassembled WGS sequence"/>
</dbReference>
<sequence length="102" mass="11820">KFHVGASHFEYHKTYTMLYEKHIGITQNEVKKFVRKCPTCIRNVSIKEKNDITPTIASAPLERLQMDLVNLLSFAEHNDGYSYILTMTHVTSGLFRSKTKKE</sequence>